<evidence type="ECO:0000313" key="3">
    <source>
        <dbReference type="Proteomes" id="UP000226079"/>
    </source>
</evidence>
<protein>
    <submittedName>
        <fullName evidence="2">Uncharacterized protein</fullName>
    </submittedName>
</protein>
<keyword evidence="1" id="KW-1133">Transmembrane helix</keyword>
<keyword evidence="1" id="KW-0812">Transmembrane</keyword>
<name>A0A2A9CPB0_9ACTN</name>
<dbReference type="RefSeq" id="WP_098459790.1">
    <property type="nucleotide sequence ID" value="NZ_PDJC01000001.1"/>
</dbReference>
<reference evidence="2 3" key="1">
    <citation type="submission" date="2017-10" db="EMBL/GenBank/DDBJ databases">
        <title>Sequencing the genomes of 1000 actinobacteria strains.</title>
        <authorList>
            <person name="Klenk H.-P."/>
        </authorList>
    </citation>
    <scope>NUCLEOTIDE SEQUENCE [LARGE SCALE GENOMIC DNA]</scope>
    <source>
        <strain evidence="2 3">DSM 15597</strain>
    </source>
</reference>
<dbReference type="AlphaFoldDB" id="A0A2A9CPB0"/>
<keyword evidence="1" id="KW-0472">Membrane</keyword>
<feature type="transmembrane region" description="Helical" evidence="1">
    <location>
        <begin position="54"/>
        <end position="78"/>
    </location>
</feature>
<dbReference type="Proteomes" id="UP000226079">
    <property type="component" value="Unassembled WGS sequence"/>
</dbReference>
<comment type="caution">
    <text evidence="2">The sequence shown here is derived from an EMBL/GenBank/DDBJ whole genome shotgun (WGS) entry which is preliminary data.</text>
</comment>
<organism evidence="2 3">
    <name type="scientific">Propionicimonas paludicola</name>
    <dbReference type="NCBI Taxonomy" id="185243"/>
    <lineage>
        <taxon>Bacteria</taxon>
        <taxon>Bacillati</taxon>
        <taxon>Actinomycetota</taxon>
        <taxon>Actinomycetes</taxon>
        <taxon>Propionibacteriales</taxon>
        <taxon>Nocardioidaceae</taxon>
        <taxon>Propionicimonas</taxon>
    </lineage>
</organism>
<evidence type="ECO:0000313" key="2">
    <source>
        <dbReference type="EMBL" id="PFG16233.1"/>
    </source>
</evidence>
<feature type="transmembrane region" description="Helical" evidence="1">
    <location>
        <begin position="12"/>
        <end position="33"/>
    </location>
</feature>
<gene>
    <name evidence="2" type="ORF">ATK74_0765</name>
</gene>
<accession>A0A2A9CPB0</accession>
<keyword evidence="3" id="KW-1185">Reference proteome</keyword>
<sequence>MVGPQTCELLAQIVPVFLLVFAVRGSLTSQMVARMASTQPRRPAGLNWRDNWKLDWAVLVVIFLLFEFALVLGAASILPCLT</sequence>
<dbReference type="EMBL" id="PDJC01000001">
    <property type="protein sequence ID" value="PFG16233.1"/>
    <property type="molecule type" value="Genomic_DNA"/>
</dbReference>
<evidence type="ECO:0000256" key="1">
    <source>
        <dbReference type="SAM" id="Phobius"/>
    </source>
</evidence>
<proteinExistence type="predicted"/>